<evidence type="ECO:0000313" key="2">
    <source>
        <dbReference type="EMBL" id="MEC6831532.1"/>
    </source>
</evidence>
<dbReference type="EMBL" id="JAYXUG010000003">
    <property type="protein sequence ID" value="MEC6831532.1"/>
    <property type="molecule type" value="Genomic_DNA"/>
</dbReference>
<dbReference type="Proteomes" id="UP000191116">
    <property type="component" value="Unassembled WGS sequence"/>
</dbReference>
<dbReference type="EMBL" id="FUWP01000009">
    <property type="protein sequence ID" value="SKA36331.1"/>
    <property type="molecule type" value="Genomic_DNA"/>
</dbReference>
<dbReference type="RefSeq" id="WP_080174829.1">
    <property type="nucleotide sequence ID" value="NZ_AP024854.1"/>
</dbReference>
<keyword evidence="5" id="KW-1185">Reference proteome</keyword>
<evidence type="ECO:0000256" key="1">
    <source>
        <dbReference type="SAM" id="SignalP"/>
    </source>
</evidence>
<keyword evidence="1" id="KW-0732">Signal</keyword>
<evidence type="ECO:0000313" key="4">
    <source>
        <dbReference type="Proteomes" id="UP000191116"/>
    </source>
</evidence>
<feature type="signal peptide" evidence="1">
    <location>
        <begin position="1"/>
        <end position="21"/>
    </location>
</feature>
<reference evidence="2 5" key="2">
    <citation type="submission" date="2024-01" db="EMBL/GenBank/DDBJ databases">
        <title>Active colonisers of the gastrointestinal tract of Atlantic salmon farmed in a warm water region.</title>
        <authorList>
            <person name="Bowman J.P."/>
        </authorList>
    </citation>
    <scope>NUCLEOTIDE SEQUENCE [LARGE SCALE GENOMIC DNA]</scope>
    <source>
        <strain evidence="2 5">S3MW1</strain>
    </source>
</reference>
<accession>A0A1T4T7X0</accession>
<dbReference type="InterPro" id="IPR032676">
    <property type="entry name" value="YkuD_2"/>
</dbReference>
<proteinExistence type="predicted"/>
<reference evidence="3 4" key="1">
    <citation type="submission" date="2017-02" db="EMBL/GenBank/DDBJ databases">
        <authorList>
            <person name="Peterson S.W."/>
        </authorList>
    </citation>
    <scope>NUCLEOTIDE SEQUENCE [LARGE SCALE GENOMIC DNA]</scope>
    <source>
        <strain evidence="3 4">CECT 9189</strain>
    </source>
</reference>
<sequence length="212" mass="23865">MKKVIYLFLLMVCLLPLNASAHVLNTERKNADIVADYVYQKADLKGKIDYSVFKKAFIAYNKTRGKKKSLLTIIDYSKPSTEKRFYVIDLKSNKLLYRTYVSHGENSGRLMADAFSNRVNSHKTSLGTFLTEGTYNGGNGYSLKLNGLTRGENDNALKRFIVIHGAKYVSESFIKRNGYLGRSWGCPAIPTYLTKKIIDTIKGGSVIFAYAK</sequence>
<dbReference type="AlphaFoldDB" id="A0A1T4T7X0"/>
<gene>
    <name evidence="3" type="ORF">CZ814_02016</name>
    <name evidence="2" type="ORF">VXS06_07070</name>
</gene>
<name>A0A1T4T7X0_9GAMM</name>
<dbReference type="Proteomes" id="UP001306119">
    <property type="component" value="Unassembled WGS sequence"/>
</dbReference>
<organism evidence="3 4">
    <name type="scientific">Photobacterium toruni</name>
    <dbReference type="NCBI Taxonomy" id="1935446"/>
    <lineage>
        <taxon>Bacteria</taxon>
        <taxon>Pseudomonadati</taxon>
        <taxon>Pseudomonadota</taxon>
        <taxon>Gammaproteobacteria</taxon>
        <taxon>Vibrionales</taxon>
        <taxon>Vibrionaceae</taxon>
        <taxon>Photobacterium</taxon>
    </lineage>
</organism>
<protein>
    <submittedName>
        <fullName evidence="2">Murein L,D-transpeptidase catalytic domain family protein</fullName>
    </submittedName>
</protein>
<evidence type="ECO:0000313" key="5">
    <source>
        <dbReference type="Proteomes" id="UP001306119"/>
    </source>
</evidence>
<dbReference type="Pfam" id="PF13645">
    <property type="entry name" value="YkuD_2"/>
    <property type="match status" value="1"/>
</dbReference>
<dbReference type="PANTHER" id="PTHR38477">
    <property type="entry name" value="HYPOTHETICAL EXPORTED PROTEIN"/>
    <property type="match status" value="1"/>
</dbReference>
<feature type="chain" id="PRO_5012798042" evidence="1">
    <location>
        <begin position="22"/>
        <end position="212"/>
    </location>
</feature>
<dbReference type="PANTHER" id="PTHR38477:SF1">
    <property type="entry name" value="MUREIN L,D-TRANSPEPTIDASE CATALYTIC DOMAIN FAMILY PROTEIN"/>
    <property type="match status" value="1"/>
</dbReference>
<evidence type="ECO:0000313" key="3">
    <source>
        <dbReference type="EMBL" id="SKA36331.1"/>
    </source>
</evidence>